<accession>A0A8J2WLM7</accession>
<dbReference type="Proteomes" id="UP000789390">
    <property type="component" value="Unassembled WGS sequence"/>
</dbReference>
<reference evidence="1" key="1">
    <citation type="submission" date="2021-11" db="EMBL/GenBank/DDBJ databases">
        <authorList>
            <person name="Schell T."/>
        </authorList>
    </citation>
    <scope>NUCLEOTIDE SEQUENCE</scope>
    <source>
        <strain evidence="1">M5</strain>
    </source>
</reference>
<dbReference type="EMBL" id="CAKKLH010000292">
    <property type="protein sequence ID" value="CAH0109268.1"/>
    <property type="molecule type" value="Genomic_DNA"/>
</dbReference>
<protein>
    <submittedName>
        <fullName evidence="1">Uncharacterized protein</fullName>
    </submittedName>
</protein>
<dbReference type="OrthoDB" id="6375855at2759"/>
<name>A0A8J2WLM7_9CRUS</name>
<sequence length="206" mass="23101">MISAASRPNNRLFLLPPSLFSSVSPRPTVSTVTISSSITITKIETTSIVCAKLVNVTGPCLKQRGAWVEEPIVLSFHEDFDDTFDLKYSPVLKVETSATPESTKFHESRLNNDPSTVVASSVNDEDQYERQNELPFFFISSFNRWFGSLLSQFVITTVPTNTIIFQQTITVTQTATVFNTVFVQRCTPSPFPFSLCRKKKSIPSFR</sequence>
<gene>
    <name evidence="1" type="ORF">DGAL_LOCUS12740</name>
</gene>
<evidence type="ECO:0000313" key="2">
    <source>
        <dbReference type="Proteomes" id="UP000789390"/>
    </source>
</evidence>
<proteinExistence type="predicted"/>
<evidence type="ECO:0000313" key="1">
    <source>
        <dbReference type="EMBL" id="CAH0109268.1"/>
    </source>
</evidence>
<comment type="caution">
    <text evidence="1">The sequence shown here is derived from an EMBL/GenBank/DDBJ whole genome shotgun (WGS) entry which is preliminary data.</text>
</comment>
<dbReference type="AlphaFoldDB" id="A0A8J2WLM7"/>
<organism evidence="1 2">
    <name type="scientific">Daphnia galeata</name>
    <dbReference type="NCBI Taxonomy" id="27404"/>
    <lineage>
        <taxon>Eukaryota</taxon>
        <taxon>Metazoa</taxon>
        <taxon>Ecdysozoa</taxon>
        <taxon>Arthropoda</taxon>
        <taxon>Crustacea</taxon>
        <taxon>Branchiopoda</taxon>
        <taxon>Diplostraca</taxon>
        <taxon>Cladocera</taxon>
        <taxon>Anomopoda</taxon>
        <taxon>Daphniidae</taxon>
        <taxon>Daphnia</taxon>
    </lineage>
</organism>
<keyword evidence="2" id="KW-1185">Reference proteome</keyword>